<name>A0A2D0SVQ1_ICTPU</name>
<protein>
    <submittedName>
        <fullName evidence="3">Uncharacterized protein LOC108278005</fullName>
    </submittedName>
</protein>
<dbReference type="RefSeq" id="XP_017346606.1">
    <property type="nucleotide sequence ID" value="XM_017491117.3"/>
</dbReference>
<sequence>MGEDAAPRKSSPSEHMSLENIVLEAPNTEETLEISQSKNTDSLHLTESDVSEGKDEVSENLRSCDASVNDERKCDQGNGEDVLTDLKTTNLQSFSDMSKVIVFPKSETVSNPNTSTPTSKNILPSFSSFIKGSAKSQPRRMSTSDMDSKNFPQASSRRCASQESTSTKTFQLHRIRRRSKSESNVNQNPDSLCGMITAFPCPTEVSRPITTSQREVMKRKAQREREQAARVTNLGLDCNVLANREQYPLEIYPLSVHYSISISEHMSLGNIDLEAHNDSFHLTENDVSEGKDEVSENLRSCDASLNDERESDQQNGEDVLTDLKTTNLQ</sequence>
<evidence type="ECO:0000313" key="3">
    <source>
        <dbReference type="RefSeq" id="XP_017346606.1"/>
    </source>
</evidence>
<dbReference type="Proteomes" id="UP000221080">
    <property type="component" value="Chromosome 17"/>
</dbReference>
<evidence type="ECO:0000313" key="2">
    <source>
        <dbReference type="Proteomes" id="UP000221080"/>
    </source>
</evidence>
<accession>A0A2D0SVQ1</accession>
<feature type="compositionally biased region" description="Polar residues" evidence="1">
    <location>
        <begin position="33"/>
        <end position="43"/>
    </location>
</feature>
<feature type="region of interest" description="Disordered" evidence="1">
    <location>
        <begin position="304"/>
        <end position="329"/>
    </location>
</feature>
<proteinExistence type="predicted"/>
<evidence type="ECO:0000256" key="1">
    <source>
        <dbReference type="SAM" id="MobiDB-lite"/>
    </source>
</evidence>
<dbReference type="KEGG" id="ipu:108278005"/>
<feature type="region of interest" description="Disordered" evidence="1">
    <location>
        <begin position="24"/>
        <end position="81"/>
    </location>
</feature>
<reference evidence="2" key="1">
    <citation type="journal article" date="2016" name="Nat. Commun.">
        <title>The channel catfish genome sequence provides insights into the evolution of scale formation in teleosts.</title>
        <authorList>
            <person name="Liu Z."/>
            <person name="Liu S."/>
            <person name="Yao J."/>
            <person name="Bao L."/>
            <person name="Zhang J."/>
            <person name="Li Y."/>
            <person name="Jiang C."/>
            <person name="Sun L."/>
            <person name="Wang R."/>
            <person name="Zhang Y."/>
            <person name="Zhou T."/>
            <person name="Zeng Q."/>
            <person name="Fu Q."/>
            <person name="Gao S."/>
            <person name="Li N."/>
            <person name="Koren S."/>
            <person name="Jiang Y."/>
            <person name="Zimin A."/>
            <person name="Xu P."/>
            <person name="Phillippy A.M."/>
            <person name="Geng X."/>
            <person name="Song L."/>
            <person name="Sun F."/>
            <person name="Li C."/>
            <person name="Wang X."/>
            <person name="Chen A."/>
            <person name="Jin Y."/>
            <person name="Yuan Z."/>
            <person name="Yang Y."/>
            <person name="Tan S."/>
            <person name="Peatman E."/>
            <person name="Lu J."/>
            <person name="Qin Z."/>
            <person name="Dunham R."/>
            <person name="Li Z."/>
            <person name="Sonstegard T."/>
            <person name="Feng J."/>
            <person name="Danzmann R.G."/>
            <person name="Schroeder S."/>
            <person name="Scheffler B."/>
            <person name="Duke M.V."/>
            <person name="Ballard L."/>
            <person name="Kucuktas H."/>
            <person name="Kaltenboeck L."/>
            <person name="Liu H."/>
            <person name="Armbruster J."/>
            <person name="Xie Y."/>
            <person name="Kirby M.L."/>
            <person name="Tian Y."/>
            <person name="Flanagan M.E."/>
            <person name="Mu W."/>
            <person name="Waldbieser G.C."/>
        </authorList>
    </citation>
    <scope>NUCLEOTIDE SEQUENCE [LARGE SCALE GENOMIC DNA]</scope>
    <source>
        <strain evidence="2">SDA103</strain>
    </source>
</reference>
<organism evidence="2 3">
    <name type="scientific">Ictalurus punctatus</name>
    <name type="common">Channel catfish</name>
    <name type="synonym">Silurus punctatus</name>
    <dbReference type="NCBI Taxonomy" id="7998"/>
    <lineage>
        <taxon>Eukaryota</taxon>
        <taxon>Metazoa</taxon>
        <taxon>Chordata</taxon>
        <taxon>Craniata</taxon>
        <taxon>Vertebrata</taxon>
        <taxon>Euteleostomi</taxon>
        <taxon>Actinopterygii</taxon>
        <taxon>Neopterygii</taxon>
        <taxon>Teleostei</taxon>
        <taxon>Ostariophysi</taxon>
        <taxon>Siluriformes</taxon>
        <taxon>Ictaluridae</taxon>
        <taxon>Ictalurus</taxon>
    </lineage>
</organism>
<dbReference type="AlphaFoldDB" id="A0A2D0SVQ1"/>
<gene>
    <name evidence="3" type="primary">LOC108278005</name>
</gene>
<reference evidence="3" key="2">
    <citation type="submission" date="2025-08" db="UniProtKB">
        <authorList>
            <consortium name="RefSeq"/>
        </authorList>
    </citation>
    <scope>IDENTIFICATION</scope>
    <source>
        <tissue evidence="3">Blood</tissue>
    </source>
</reference>
<keyword evidence="2" id="KW-1185">Reference proteome</keyword>
<dbReference type="GeneID" id="108278005"/>
<feature type="compositionally biased region" description="Basic and acidic residues" evidence="1">
    <location>
        <begin position="44"/>
        <end position="59"/>
    </location>
</feature>
<feature type="region of interest" description="Disordered" evidence="1">
    <location>
        <begin position="131"/>
        <end position="170"/>
    </location>
</feature>